<dbReference type="Pfam" id="PF13669">
    <property type="entry name" value="Glyoxalase_4"/>
    <property type="match status" value="1"/>
</dbReference>
<dbReference type="KEGG" id="scas:SACC_18710"/>
<proteinExistence type="inferred from homology"/>
<sequence>METEHIDHIGIAVENINEAIKFYQEKFGMKLLHYEVLNDRGIKVAFLVGKNNEQTAIELIEPIDHEDMSNTVSKFLKNKGPGLHHLAIRVENINKALEELSSKGLQLIDKQPRPGARGHLVAFIHPKSVMGVLLELVQSKE</sequence>
<evidence type="ECO:0000256" key="1">
    <source>
        <dbReference type="ARBA" id="ARBA00009308"/>
    </source>
</evidence>
<dbReference type="Proteomes" id="UP001319921">
    <property type="component" value="Chromosome"/>
</dbReference>
<name>A0AAQ4CSS3_9CREN</name>
<evidence type="ECO:0000313" key="4">
    <source>
        <dbReference type="EMBL" id="BDB98854.1"/>
    </source>
</evidence>
<organism evidence="4 5">
    <name type="scientific">Saccharolobus caldissimus</name>
    <dbReference type="NCBI Taxonomy" id="1702097"/>
    <lineage>
        <taxon>Archaea</taxon>
        <taxon>Thermoproteota</taxon>
        <taxon>Thermoprotei</taxon>
        <taxon>Sulfolobales</taxon>
        <taxon>Sulfolobaceae</taxon>
        <taxon>Saccharolobus</taxon>
    </lineage>
</organism>
<dbReference type="InterPro" id="IPR051785">
    <property type="entry name" value="MMCE/EMCE_epimerase"/>
</dbReference>
<dbReference type="CDD" id="cd07249">
    <property type="entry name" value="MMCE"/>
    <property type="match status" value="1"/>
</dbReference>
<feature type="domain" description="VOC" evidence="3">
    <location>
        <begin position="5"/>
        <end position="139"/>
    </location>
</feature>
<comment type="similarity">
    <text evidence="1">Belongs to the methylmalonyl-CoA epimerase family.</text>
</comment>
<dbReference type="GO" id="GO:0046872">
    <property type="term" value="F:metal ion binding"/>
    <property type="evidence" value="ECO:0007669"/>
    <property type="project" value="UniProtKB-KW"/>
</dbReference>
<dbReference type="InterPro" id="IPR029068">
    <property type="entry name" value="Glyas_Bleomycin-R_OHBP_Dase"/>
</dbReference>
<dbReference type="InterPro" id="IPR017515">
    <property type="entry name" value="MeMalonyl-CoA_epimerase"/>
</dbReference>
<evidence type="ECO:0000256" key="2">
    <source>
        <dbReference type="ARBA" id="ARBA00022723"/>
    </source>
</evidence>
<dbReference type="PANTHER" id="PTHR43048">
    <property type="entry name" value="METHYLMALONYL-COA EPIMERASE"/>
    <property type="match status" value="1"/>
</dbReference>
<dbReference type="GeneID" id="68866601"/>
<dbReference type="PANTHER" id="PTHR43048:SF3">
    <property type="entry name" value="METHYLMALONYL-COA EPIMERASE, MITOCHONDRIAL"/>
    <property type="match status" value="1"/>
</dbReference>
<dbReference type="Gene3D" id="3.10.180.10">
    <property type="entry name" value="2,3-Dihydroxybiphenyl 1,2-Dioxygenase, domain 1"/>
    <property type="match status" value="1"/>
</dbReference>
<dbReference type="EMBL" id="AP025226">
    <property type="protein sequence ID" value="BDB98854.1"/>
    <property type="molecule type" value="Genomic_DNA"/>
</dbReference>
<dbReference type="AlphaFoldDB" id="A0AAQ4CSS3"/>
<reference evidence="4 5" key="1">
    <citation type="journal article" date="2022" name="Microbiol. Resour. Announc.">
        <title>Complete Genome Sequence of the Hyperthermophilic and Acidophilic Archaeon Saccharolobus caldissimus Strain HS-3T.</title>
        <authorList>
            <person name="Sakai H.D."/>
            <person name="Kurosawa N."/>
        </authorList>
    </citation>
    <scope>NUCLEOTIDE SEQUENCE [LARGE SCALE GENOMIC DNA]</scope>
    <source>
        <strain evidence="4 5">JCM32116</strain>
    </source>
</reference>
<evidence type="ECO:0000259" key="3">
    <source>
        <dbReference type="PROSITE" id="PS51819"/>
    </source>
</evidence>
<gene>
    <name evidence="4" type="ORF">SACC_18710</name>
</gene>
<dbReference type="GO" id="GO:0046491">
    <property type="term" value="P:L-methylmalonyl-CoA metabolic process"/>
    <property type="evidence" value="ECO:0007669"/>
    <property type="project" value="TreeGrafter"/>
</dbReference>
<keyword evidence="5" id="KW-1185">Reference proteome</keyword>
<dbReference type="PROSITE" id="PS51819">
    <property type="entry name" value="VOC"/>
    <property type="match status" value="1"/>
</dbReference>
<accession>A0AAQ4CSS3</accession>
<protein>
    <submittedName>
        <fullName evidence="4">Methylmalonyl-CoA epimerase</fullName>
    </submittedName>
</protein>
<keyword evidence="2" id="KW-0479">Metal-binding</keyword>
<dbReference type="SUPFAM" id="SSF54593">
    <property type="entry name" value="Glyoxalase/Bleomycin resistance protein/Dihydroxybiphenyl dioxygenase"/>
    <property type="match status" value="1"/>
</dbReference>
<dbReference type="RefSeq" id="WP_229569220.1">
    <property type="nucleotide sequence ID" value="NZ_AP025226.1"/>
</dbReference>
<dbReference type="InterPro" id="IPR037523">
    <property type="entry name" value="VOC_core"/>
</dbReference>
<dbReference type="NCBIfam" id="TIGR03081">
    <property type="entry name" value="metmalonyl_epim"/>
    <property type="match status" value="1"/>
</dbReference>
<evidence type="ECO:0000313" key="5">
    <source>
        <dbReference type="Proteomes" id="UP001319921"/>
    </source>
</evidence>
<dbReference type="GO" id="GO:0004493">
    <property type="term" value="F:methylmalonyl-CoA epimerase activity"/>
    <property type="evidence" value="ECO:0007669"/>
    <property type="project" value="TreeGrafter"/>
</dbReference>